<evidence type="ECO:0000256" key="1">
    <source>
        <dbReference type="SAM" id="MobiDB-lite"/>
    </source>
</evidence>
<dbReference type="VEuPathDB" id="FungiDB:FOXG_15468"/>
<dbReference type="Proteomes" id="UP000009097">
    <property type="component" value="Unassembled WGS sequence"/>
</dbReference>
<organism evidence="2 3">
    <name type="scientific">Fusarium oxysporum f. sp. lycopersici (strain 4287 / CBS 123668 / FGSC 9935 / NRRL 34936)</name>
    <name type="common">Fusarium vascular wilt of tomato</name>
    <dbReference type="NCBI Taxonomy" id="426428"/>
    <lineage>
        <taxon>Eukaryota</taxon>
        <taxon>Fungi</taxon>
        <taxon>Dikarya</taxon>
        <taxon>Ascomycota</taxon>
        <taxon>Pezizomycotina</taxon>
        <taxon>Sordariomycetes</taxon>
        <taxon>Hypocreomycetidae</taxon>
        <taxon>Hypocreales</taxon>
        <taxon>Nectriaceae</taxon>
        <taxon>Fusarium</taxon>
        <taxon>Fusarium oxysporum species complex</taxon>
    </lineage>
</organism>
<sequence>MTNNGRSFSISSGVSSNSNSSNSDVRSVSISTGTNSTGLLHKRPVKPMLVLFTQNRQGDKFSFVTVQIDDETNTNPERCNCRRSGRDGASCDIAAIEKKKGDAPISARRYEQSPSDGEMDWNLARLALNNPASTSDSVNWPNLKRLSIKFPTPQARAKFCGTPNVCHCKIKKEGDLLKCIQERHRGLWGEVQENYRRQMNSFHKQRYESRSHVVYGVTS</sequence>
<feature type="region of interest" description="Disordered" evidence="1">
    <location>
        <begin position="1"/>
        <end position="39"/>
    </location>
</feature>
<reference evidence="2" key="2">
    <citation type="journal article" date="2010" name="Nature">
        <title>Comparative genomics reveals mobile pathogenicity chromosomes in Fusarium.</title>
        <authorList>
            <person name="Ma L.J."/>
            <person name="van der Does H.C."/>
            <person name="Borkovich K.A."/>
            <person name="Coleman J.J."/>
            <person name="Daboussi M.J."/>
            <person name="Di Pietro A."/>
            <person name="Dufresne M."/>
            <person name="Freitag M."/>
            <person name="Grabherr M."/>
            <person name="Henrissat B."/>
            <person name="Houterman P.M."/>
            <person name="Kang S."/>
            <person name="Shim W.B."/>
            <person name="Woloshuk C."/>
            <person name="Xie X."/>
            <person name="Xu J.R."/>
            <person name="Antoniw J."/>
            <person name="Baker S.E."/>
            <person name="Bluhm B.H."/>
            <person name="Breakspear A."/>
            <person name="Brown D.W."/>
            <person name="Butchko R.A."/>
            <person name="Chapman S."/>
            <person name="Coulson R."/>
            <person name="Coutinho P.M."/>
            <person name="Danchin E.G."/>
            <person name="Diener A."/>
            <person name="Gale L.R."/>
            <person name="Gardiner D.M."/>
            <person name="Goff S."/>
            <person name="Hammond-Kosack K.E."/>
            <person name="Hilburn K."/>
            <person name="Hua-Van A."/>
            <person name="Jonkers W."/>
            <person name="Kazan K."/>
            <person name="Kodira C.D."/>
            <person name="Koehrsen M."/>
            <person name="Kumar L."/>
            <person name="Lee Y.H."/>
            <person name="Li L."/>
            <person name="Manners J.M."/>
            <person name="Miranda-Saavedra D."/>
            <person name="Mukherjee M."/>
            <person name="Park G."/>
            <person name="Park J."/>
            <person name="Park S.Y."/>
            <person name="Proctor R.H."/>
            <person name="Regev A."/>
            <person name="Ruiz-Roldan M.C."/>
            <person name="Sain D."/>
            <person name="Sakthikumar S."/>
            <person name="Sykes S."/>
            <person name="Schwartz D.C."/>
            <person name="Turgeon B.G."/>
            <person name="Wapinski I."/>
            <person name="Yoder O."/>
            <person name="Young S."/>
            <person name="Zeng Q."/>
            <person name="Zhou S."/>
            <person name="Galagan J."/>
            <person name="Cuomo C.A."/>
            <person name="Kistler H.C."/>
            <person name="Rep M."/>
        </authorList>
    </citation>
    <scope>NUCLEOTIDE SEQUENCE [LARGE SCALE GENOMIC DNA]</scope>
    <source>
        <strain evidence="2">4287</strain>
    </source>
</reference>
<accession>A0A0J9W3B1</accession>
<gene>
    <name evidence="2" type="ORF">FOXG_15468</name>
</gene>
<dbReference type="AlphaFoldDB" id="A0A0J9W3B1"/>
<dbReference type="GeneID" id="28956526"/>
<evidence type="ECO:0000313" key="2">
    <source>
        <dbReference type="EMBL" id="KNB17433.1"/>
    </source>
</evidence>
<dbReference type="KEGG" id="fox:FOXG_15468"/>
<dbReference type="EMBL" id="DS231721">
    <property type="protein sequence ID" value="KNB17433.1"/>
    <property type="molecule type" value="Genomic_DNA"/>
</dbReference>
<proteinExistence type="predicted"/>
<evidence type="ECO:0000313" key="3">
    <source>
        <dbReference type="Proteomes" id="UP000009097"/>
    </source>
</evidence>
<dbReference type="RefSeq" id="XP_018255478.1">
    <property type="nucleotide sequence ID" value="XM_018395580.1"/>
</dbReference>
<protein>
    <submittedName>
        <fullName evidence="2">Uncharacterized protein</fullName>
    </submittedName>
</protein>
<feature type="compositionally biased region" description="Low complexity" evidence="1">
    <location>
        <begin position="1"/>
        <end position="31"/>
    </location>
</feature>
<reference evidence="2" key="1">
    <citation type="submission" date="2007-04" db="EMBL/GenBank/DDBJ databases">
        <authorList>
            <consortium name="The Broad Institute Genome Sequencing Platform"/>
            <person name="Birren B."/>
            <person name="Lander E."/>
            <person name="Galagan J."/>
            <person name="Nusbaum C."/>
            <person name="Devon K."/>
            <person name="Ma L.-J."/>
            <person name="Jaffe D."/>
            <person name="Butler J."/>
            <person name="Alvarez P."/>
            <person name="Gnerre S."/>
            <person name="Grabherr M."/>
            <person name="Kleber M."/>
            <person name="Mauceli E."/>
            <person name="Brockman W."/>
            <person name="MacCallum I.A."/>
            <person name="Young S."/>
            <person name="LaButti K."/>
            <person name="DeCaprio D."/>
            <person name="Crawford M."/>
            <person name="Koehrsen M."/>
            <person name="Engels R."/>
            <person name="Montgomery P."/>
            <person name="Pearson M."/>
            <person name="Howarth C."/>
            <person name="Larson L."/>
            <person name="White J."/>
            <person name="O'Leary S."/>
            <person name="Kodira C."/>
            <person name="Zeng Q."/>
            <person name="Yandava C."/>
            <person name="Alvarado L."/>
            <person name="Kistler C."/>
            <person name="Shim W.-B."/>
            <person name="Kang S."/>
            <person name="Woloshuk C."/>
        </authorList>
    </citation>
    <scope>NUCLEOTIDE SEQUENCE</scope>
    <source>
        <strain evidence="2">4287</strain>
    </source>
</reference>
<name>A0A0J9W3B1_FUSO4</name>